<dbReference type="AlphaFoldDB" id="H1XR57"/>
<evidence type="ECO:0000256" key="6">
    <source>
        <dbReference type="ARBA" id="ARBA00023014"/>
    </source>
</evidence>
<dbReference type="GO" id="GO:0046872">
    <property type="term" value="F:metal ion binding"/>
    <property type="evidence" value="ECO:0007669"/>
    <property type="project" value="UniProtKB-KW"/>
</dbReference>
<feature type="domain" description="Radical SAM core" evidence="7">
    <location>
        <begin position="55"/>
        <end position="277"/>
    </location>
</feature>
<dbReference type="InterPro" id="IPR058240">
    <property type="entry name" value="rSAM_sf"/>
</dbReference>
<dbReference type="EMBL" id="CP018099">
    <property type="protein sequence ID" value="APF17059.1"/>
    <property type="molecule type" value="Genomic_DNA"/>
</dbReference>
<evidence type="ECO:0000256" key="3">
    <source>
        <dbReference type="ARBA" id="ARBA00022691"/>
    </source>
</evidence>
<evidence type="ECO:0000256" key="1">
    <source>
        <dbReference type="ARBA" id="ARBA00001966"/>
    </source>
</evidence>
<dbReference type="RefSeq" id="WP_006928283.1">
    <property type="nucleotide sequence ID" value="NZ_CM001402.1"/>
</dbReference>
<evidence type="ECO:0000313" key="10">
    <source>
        <dbReference type="Proteomes" id="UP000004671"/>
    </source>
</evidence>
<dbReference type="SFLD" id="SFLDG01387">
    <property type="entry name" value="BtrN-like_SPASM_domain_contain"/>
    <property type="match status" value="1"/>
</dbReference>
<dbReference type="InterPro" id="IPR007197">
    <property type="entry name" value="rSAM"/>
</dbReference>
<keyword evidence="3" id="KW-0949">S-adenosyl-L-methionine</keyword>
<evidence type="ECO:0000256" key="2">
    <source>
        <dbReference type="ARBA" id="ARBA00022485"/>
    </source>
</evidence>
<gene>
    <name evidence="8" type="ORF">Cabys_308</name>
    <name evidence="9" type="ORF">Calab_1588</name>
</gene>
<keyword evidence="2" id="KW-0004">4Fe-4S</keyword>
<organism evidence="9 10">
    <name type="scientific">Caldithrix abyssi DSM 13497</name>
    <dbReference type="NCBI Taxonomy" id="880073"/>
    <lineage>
        <taxon>Bacteria</taxon>
        <taxon>Pseudomonadati</taxon>
        <taxon>Calditrichota</taxon>
        <taxon>Calditrichia</taxon>
        <taxon>Calditrichales</taxon>
        <taxon>Calditrichaceae</taxon>
        <taxon>Caldithrix</taxon>
    </lineage>
</organism>
<dbReference type="Proteomes" id="UP000004671">
    <property type="component" value="Chromosome"/>
</dbReference>
<dbReference type="InterPro" id="IPR034391">
    <property type="entry name" value="AdoMet-like_SPASM_containing"/>
</dbReference>
<evidence type="ECO:0000313" key="8">
    <source>
        <dbReference type="EMBL" id="APF17059.1"/>
    </source>
</evidence>
<dbReference type="Pfam" id="PF13186">
    <property type="entry name" value="SPASM"/>
    <property type="match status" value="1"/>
</dbReference>
<dbReference type="PANTHER" id="PTHR11228">
    <property type="entry name" value="RADICAL SAM DOMAIN PROTEIN"/>
    <property type="match status" value="1"/>
</dbReference>
<reference evidence="9 10" key="1">
    <citation type="submission" date="2011-09" db="EMBL/GenBank/DDBJ databases">
        <title>The permanent draft genome of Caldithrix abyssi DSM 13497.</title>
        <authorList>
            <consortium name="US DOE Joint Genome Institute (JGI-PGF)"/>
            <person name="Lucas S."/>
            <person name="Han J."/>
            <person name="Lapidus A."/>
            <person name="Bruce D."/>
            <person name="Goodwin L."/>
            <person name="Pitluck S."/>
            <person name="Peters L."/>
            <person name="Kyrpides N."/>
            <person name="Mavromatis K."/>
            <person name="Ivanova N."/>
            <person name="Mikhailova N."/>
            <person name="Chertkov O."/>
            <person name="Detter J.C."/>
            <person name="Tapia R."/>
            <person name="Han C."/>
            <person name="Land M."/>
            <person name="Hauser L."/>
            <person name="Markowitz V."/>
            <person name="Cheng J.-F."/>
            <person name="Hugenholtz P."/>
            <person name="Woyke T."/>
            <person name="Wu D."/>
            <person name="Spring S."/>
            <person name="Brambilla E."/>
            <person name="Klenk H.-P."/>
            <person name="Eisen J.A."/>
        </authorList>
    </citation>
    <scope>NUCLEOTIDE SEQUENCE [LARGE SCALE GENOMIC DNA]</scope>
    <source>
        <strain evidence="9 10">DSM 13497</strain>
    </source>
</reference>
<keyword evidence="5" id="KW-0408">Iron</keyword>
<dbReference type="EMBL" id="CM001402">
    <property type="protein sequence ID" value="EHO41208.1"/>
    <property type="molecule type" value="Genomic_DNA"/>
</dbReference>
<dbReference type="HOGENOM" id="CLU_009273_1_2_0"/>
<dbReference type="CDD" id="cd01335">
    <property type="entry name" value="Radical_SAM"/>
    <property type="match status" value="1"/>
</dbReference>
<evidence type="ECO:0000259" key="7">
    <source>
        <dbReference type="PROSITE" id="PS51918"/>
    </source>
</evidence>
<sequence>MNFLDRLTLSVVPLKAALRSLFVFKVSHTPRRLWNVLKILFSMGLSRLLKRPIVWGIPPIVMVEPTNICNLKCPMCPSGNGDMARPRGRLDMENFKRLMKDIGPDVYQIQFWNQGEPFLNRQFLDMVALAKTFGVMTQTSTNGHFIRSVDDARAVVESGLDLIIFSLDGTDAETYARYRVGGDFHLVMRALEYLSEAKRRLKSKRPLIELQFLIFKHNLNELTEIIEIARRNQVERISFKTAQIYDDQQGFEFLPENEKLSRYQYDGQHFSLKSDLPNWCKRLWMNTTINWDGSVSPCCFDKDADYAMAYIFDRPLTFKQVFKNEKYTAFRRQVLSNRKAIEMCRNCTEGMKEPYARIVEMRDRVSIERFLREALQLQDKDAVKSE</sequence>
<dbReference type="InterPro" id="IPR013785">
    <property type="entry name" value="Aldolase_TIM"/>
</dbReference>
<protein>
    <submittedName>
        <fullName evidence="8">Radical SAM additional 4Fe4S-binding SPASM domain-containing protein</fullName>
    </submittedName>
    <submittedName>
        <fullName evidence="9">Radical SAM domain protein</fullName>
    </submittedName>
</protein>
<evidence type="ECO:0000256" key="4">
    <source>
        <dbReference type="ARBA" id="ARBA00022723"/>
    </source>
</evidence>
<dbReference type="PaxDb" id="880073-Calab_1588"/>
<dbReference type="STRING" id="880073.Cabys_308"/>
<dbReference type="eggNOG" id="COG0535">
    <property type="taxonomic scope" value="Bacteria"/>
</dbReference>
<dbReference type="Pfam" id="PF04055">
    <property type="entry name" value="Radical_SAM"/>
    <property type="match status" value="1"/>
</dbReference>
<dbReference type="Proteomes" id="UP000183868">
    <property type="component" value="Chromosome"/>
</dbReference>
<reference evidence="8 11" key="2">
    <citation type="submission" date="2016-11" db="EMBL/GenBank/DDBJ databases">
        <title>Genomic analysis of Caldithrix abyssi and proposal of a novel bacterial phylum Caldithrichaeota.</title>
        <authorList>
            <person name="Kublanov I."/>
            <person name="Sigalova O."/>
            <person name="Gavrilov S."/>
            <person name="Lebedinsky A."/>
            <person name="Ivanova N."/>
            <person name="Daum C."/>
            <person name="Reddy T."/>
            <person name="Klenk H.P."/>
            <person name="Goker M."/>
            <person name="Reva O."/>
            <person name="Miroshnichenko M."/>
            <person name="Kyprides N."/>
            <person name="Woyke T."/>
            <person name="Gelfand M."/>
        </authorList>
    </citation>
    <scope>NUCLEOTIDE SEQUENCE [LARGE SCALE GENOMIC DNA]</scope>
    <source>
        <strain evidence="8 11">LF13</strain>
    </source>
</reference>
<dbReference type="SFLD" id="SFLDG01067">
    <property type="entry name" value="SPASM/twitch_domain_containing"/>
    <property type="match status" value="1"/>
</dbReference>
<dbReference type="Gene3D" id="3.20.20.70">
    <property type="entry name" value="Aldolase class I"/>
    <property type="match status" value="1"/>
</dbReference>
<evidence type="ECO:0000313" key="11">
    <source>
        <dbReference type="Proteomes" id="UP000183868"/>
    </source>
</evidence>
<evidence type="ECO:0000256" key="5">
    <source>
        <dbReference type="ARBA" id="ARBA00023004"/>
    </source>
</evidence>
<keyword evidence="10" id="KW-1185">Reference proteome</keyword>
<dbReference type="GO" id="GO:0051536">
    <property type="term" value="F:iron-sulfur cluster binding"/>
    <property type="evidence" value="ECO:0007669"/>
    <property type="project" value="UniProtKB-KW"/>
</dbReference>
<dbReference type="GO" id="GO:0003824">
    <property type="term" value="F:catalytic activity"/>
    <property type="evidence" value="ECO:0007669"/>
    <property type="project" value="InterPro"/>
</dbReference>
<dbReference type="PROSITE" id="PS51918">
    <property type="entry name" value="RADICAL_SAM"/>
    <property type="match status" value="1"/>
</dbReference>
<dbReference type="InterPro" id="IPR023885">
    <property type="entry name" value="4Fe4S-binding_SPASM_dom"/>
</dbReference>
<dbReference type="SUPFAM" id="SSF102114">
    <property type="entry name" value="Radical SAM enzymes"/>
    <property type="match status" value="1"/>
</dbReference>
<keyword evidence="4" id="KW-0479">Metal-binding</keyword>
<dbReference type="OrthoDB" id="9805809at2"/>
<dbReference type="SFLD" id="SFLDS00029">
    <property type="entry name" value="Radical_SAM"/>
    <property type="match status" value="1"/>
</dbReference>
<accession>H1XR57</accession>
<evidence type="ECO:0000313" key="9">
    <source>
        <dbReference type="EMBL" id="EHO41208.1"/>
    </source>
</evidence>
<dbReference type="KEGG" id="caby:Cabys_308"/>
<dbReference type="InterPro" id="IPR050377">
    <property type="entry name" value="Radical_SAM_PqqE_MftC-like"/>
</dbReference>
<dbReference type="PANTHER" id="PTHR11228:SF7">
    <property type="entry name" value="PQQA PEPTIDE CYCLASE"/>
    <property type="match status" value="1"/>
</dbReference>
<comment type="cofactor">
    <cofactor evidence="1">
        <name>[4Fe-4S] cluster</name>
        <dbReference type="ChEBI" id="CHEBI:49883"/>
    </cofactor>
</comment>
<keyword evidence="6" id="KW-0411">Iron-sulfur</keyword>
<name>H1XR57_CALAY</name>
<proteinExistence type="predicted"/>